<comment type="caution">
    <text evidence="1">The sequence shown here is derived from an EMBL/GenBank/DDBJ whole genome shotgun (WGS) entry which is preliminary data.</text>
</comment>
<protein>
    <submittedName>
        <fullName evidence="1">Unnamed protein product</fullName>
    </submittedName>
</protein>
<dbReference type="EMBL" id="BSXS01000796">
    <property type="protein sequence ID" value="GME73948.1"/>
    <property type="molecule type" value="Genomic_DNA"/>
</dbReference>
<keyword evidence="2" id="KW-1185">Reference proteome</keyword>
<reference evidence="1" key="1">
    <citation type="submission" date="2023-04" db="EMBL/GenBank/DDBJ databases">
        <title>Ambrosiozyma monospora NBRC 10751.</title>
        <authorList>
            <person name="Ichikawa N."/>
            <person name="Sato H."/>
            <person name="Tonouchi N."/>
        </authorList>
    </citation>
    <scope>NUCLEOTIDE SEQUENCE</scope>
    <source>
        <strain evidence="1">NBRC 10751</strain>
    </source>
</reference>
<sequence>MDSTRKPISLILNSSTIGAFGMETISHSATRTPTAAPFTGRVPPTRRLTPSTRSTGARTAVSNLESLELPVLIAITESKSMSPKVGICIIDPNTSKLTITEIVDSQTYVRTIHKINIYSQNKVDIIVPLSFSKPTKTNMMKILEQNLVDDTRLMLVPKNLFRSEATGKSLLLENVTDSDKSFLSSELNQRQSALCATCAAINYLKQRKDNLFIHEKFNVSYEASESTAFIDMNTVKSLELIENNVDPKKGLSLLKFLDFTKTKMGHRLLRSNILQPLTNGPSLTARFEAVQELMNKEGTLLDIHEHMTLCADLDKLFSFLTKKPKETIDVVSDQKINNVILLKQSMTMCGQLAADLSTCTSNLLVKVRETFEHPDVAATLELIEQNINEDCSWANRPIELRNQQCYAVKSGMNGLLDASRQLHNSLIEDILTIADDLGAEHELAIEAKFDTNRGFHLKIKENAANMINELPPVFINRTRKSKFINCTTLEIAKLNSRMENAYSEILIMSGQTVDELLSNCKNYVSTYFMISEATALLDLICGFAANAEKHGNYIKPEFSSSTMIRQARHPILETLVNKKFVANDIVAMPETSRMQIITGPNMSGKSVYLSQIPLISIMAQIGSFVPASYAKLAIYRSIYARISNDTDKPNMSSFSSEMSEMAFILNNADKDSLIIIDELGRASSYTDGFAISLASLEHLVELRSVCFMCTHFTDLPKVMHLKQGVLEQYMKCEQEETGPNSAGGANTKLKMNFELTKGVNWISGYGISMARSTGTFPQSVIKDAEEIAELIKVSKKKKFQSSVGQLNSIRKRNIILDVYQTLQEVVRRKDMTDDELLATLQAIECTAVDRLSKLMGTSVDDEADDDDESDEESDEDDDNSDLLAHKTTETGDFSVPGYGKNAQTGNVKLIDEEEYLIDFGSA</sequence>
<accession>A0ACB5SV36</accession>
<gene>
    <name evidence="1" type="ORF">Amon02_000159200</name>
</gene>
<organism evidence="1 2">
    <name type="scientific">Ambrosiozyma monospora</name>
    <name type="common">Yeast</name>
    <name type="synonym">Endomycopsis monosporus</name>
    <dbReference type="NCBI Taxonomy" id="43982"/>
    <lineage>
        <taxon>Eukaryota</taxon>
        <taxon>Fungi</taxon>
        <taxon>Dikarya</taxon>
        <taxon>Ascomycota</taxon>
        <taxon>Saccharomycotina</taxon>
        <taxon>Pichiomycetes</taxon>
        <taxon>Pichiales</taxon>
        <taxon>Pichiaceae</taxon>
        <taxon>Ambrosiozyma</taxon>
    </lineage>
</organism>
<proteinExistence type="predicted"/>
<name>A0ACB5SV36_AMBMO</name>
<evidence type="ECO:0000313" key="1">
    <source>
        <dbReference type="EMBL" id="GME73948.1"/>
    </source>
</evidence>
<dbReference type="Proteomes" id="UP001165064">
    <property type="component" value="Unassembled WGS sequence"/>
</dbReference>
<evidence type="ECO:0000313" key="2">
    <source>
        <dbReference type="Proteomes" id="UP001165064"/>
    </source>
</evidence>